<comment type="caution">
    <text evidence="3">The sequence shown here is derived from an EMBL/GenBank/DDBJ whole genome shotgun (WGS) entry which is preliminary data.</text>
</comment>
<dbReference type="InterPro" id="IPR016477">
    <property type="entry name" value="Fructo-/Ketosamine-3-kinase"/>
</dbReference>
<dbReference type="PANTHER" id="PTHR12149">
    <property type="entry name" value="FRUCTOSAMINE 3 KINASE-RELATED PROTEIN"/>
    <property type="match status" value="1"/>
</dbReference>
<comment type="catalytic activity">
    <reaction evidence="2">
        <text>N(6)-D-ribulosyl-L-lysyl-[protein] + ATP = N(6)-(3-O-phospho-D-ribulosyl)-L-lysyl-[protein] + ADP + H(+)</text>
        <dbReference type="Rhea" id="RHEA:48432"/>
        <dbReference type="Rhea" id="RHEA-COMP:12103"/>
        <dbReference type="Rhea" id="RHEA-COMP:12104"/>
        <dbReference type="ChEBI" id="CHEBI:15378"/>
        <dbReference type="ChEBI" id="CHEBI:30616"/>
        <dbReference type="ChEBI" id="CHEBI:90418"/>
        <dbReference type="ChEBI" id="CHEBI:90420"/>
        <dbReference type="ChEBI" id="CHEBI:456216"/>
        <dbReference type="EC" id="2.7.1.172"/>
    </reaction>
    <physiologicalReaction direction="left-to-right" evidence="2">
        <dbReference type="Rhea" id="RHEA:48433"/>
    </physiologicalReaction>
</comment>
<dbReference type="Gene3D" id="3.90.1200.10">
    <property type="match status" value="1"/>
</dbReference>
<dbReference type="PANTHER" id="PTHR12149:SF8">
    <property type="entry name" value="PROTEIN-RIBULOSAMINE 3-KINASE"/>
    <property type="match status" value="1"/>
</dbReference>
<dbReference type="Pfam" id="PF03881">
    <property type="entry name" value="Fructosamin_kin"/>
    <property type="match status" value="1"/>
</dbReference>
<organism evidence="3 4">
    <name type="scientific">Bionectria ochroleuca</name>
    <name type="common">Gliocladium roseum</name>
    <dbReference type="NCBI Taxonomy" id="29856"/>
    <lineage>
        <taxon>Eukaryota</taxon>
        <taxon>Fungi</taxon>
        <taxon>Dikarya</taxon>
        <taxon>Ascomycota</taxon>
        <taxon>Pezizomycotina</taxon>
        <taxon>Sordariomycetes</taxon>
        <taxon>Hypocreomycetidae</taxon>
        <taxon>Hypocreales</taxon>
        <taxon>Bionectriaceae</taxon>
        <taxon>Clonostachys</taxon>
    </lineage>
</organism>
<reference evidence="3 4" key="1">
    <citation type="submission" date="2019-06" db="EMBL/GenBank/DDBJ databases">
        <authorList>
            <person name="Broberg M."/>
        </authorList>
    </citation>
    <scope>NUCLEOTIDE SEQUENCE [LARGE SCALE GENOMIC DNA]</scope>
</reference>
<evidence type="ECO:0000256" key="2">
    <source>
        <dbReference type="ARBA" id="ARBA00048655"/>
    </source>
</evidence>
<evidence type="ECO:0000313" key="3">
    <source>
        <dbReference type="EMBL" id="VUC29167.1"/>
    </source>
</evidence>
<dbReference type="EC" id="2.7.1.172" evidence="1"/>
<gene>
    <name evidence="3" type="ORF">CLO192961_LOCUS252220</name>
</gene>
<dbReference type="Proteomes" id="UP000766486">
    <property type="component" value="Unassembled WGS sequence"/>
</dbReference>
<keyword evidence="4" id="KW-1185">Reference proteome</keyword>
<evidence type="ECO:0000313" key="4">
    <source>
        <dbReference type="Proteomes" id="UP000766486"/>
    </source>
</evidence>
<protein>
    <recommendedName>
        <fullName evidence="1">protein-ribulosamine 3-kinase</fullName>
        <ecNumber evidence="1">2.7.1.172</ecNumber>
    </recommendedName>
</protein>
<dbReference type="InterPro" id="IPR011009">
    <property type="entry name" value="Kinase-like_dom_sf"/>
</dbReference>
<proteinExistence type="predicted"/>
<accession>A0ABY6UDD9</accession>
<dbReference type="SUPFAM" id="SSF56112">
    <property type="entry name" value="Protein kinase-like (PK-like)"/>
    <property type="match status" value="1"/>
</dbReference>
<evidence type="ECO:0000256" key="1">
    <source>
        <dbReference type="ARBA" id="ARBA00011961"/>
    </source>
</evidence>
<sequence>MYPEIGNEMEKLDPNILSGMDSPSPYFLPENTEVLAYARHGLNSSWATFFKISVRHAGGDEENYFMKVSIGHHGREALKGEFTATSAIHERVPGFCPKPIAWGTFANDADAHFYICKFYDFQGEDIPDPEDICEQLAILHNSESPNGKFGFECVTYNGNLPQDNTWFDNWEAFFAHGLRHVLNLREERGGTCAELDDLLPHLFDVVIPRLLRPLESDGRKVKPSLVHGDLWYGNTGITSDTKAVVYDPASFWAHNECRVSLRDMQIRLLPAELESPLTCFTDELGNWRPDRNRFSGDYIAEYHRLIPKSEPVEDWDDRNALYELKFASTIIVTPATFEHANAIAFSANAQQSVSANEQDVPVITDSSTAKSTPVSITNVEV</sequence>
<dbReference type="EMBL" id="CABFNS010000798">
    <property type="protein sequence ID" value="VUC29167.1"/>
    <property type="molecule type" value="Genomic_DNA"/>
</dbReference>
<name>A0ABY6UDD9_BIOOC</name>